<reference evidence="1" key="1">
    <citation type="journal article" date="2011" name="PLoS Biol.">
        <title>Gene gain and loss during evolution of obligate parasitism in the white rust pathogen of Arabidopsis thaliana.</title>
        <authorList>
            <person name="Kemen E."/>
            <person name="Gardiner A."/>
            <person name="Schultz-Larsen T."/>
            <person name="Kemen A.C."/>
            <person name="Balmuth A.L."/>
            <person name="Robert-Seilaniantz A."/>
            <person name="Bailey K."/>
            <person name="Holub E."/>
            <person name="Studholme D.J."/>
            <person name="Maclean D."/>
            <person name="Jones J.D."/>
        </authorList>
    </citation>
    <scope>NUCLEOTIDE SEQUENCE</scope>
</reference>
<dbReference type="AlphaFoldDB" id="F0WT83"/>
<name>F0WT83_9STRA</name>
<protein>
    <submittedName>
        <fullName evidence="1">Uncharacterized protein AlNc14C246G9568</fullName>
    </submittedName>
</protein>
<dbReference type="EMBL" id="FR824291">
    <property type="protein sequence ID" value="CCA24571.1"/>
    <property type="molecule type" value="Genomic_DNA"/>
</dbReference>
<gene>
    <name evidence="1" type="primary">AlNc14C246G9568</name>
    <name evidence="1" type="ORF">ALNC14_107150</name>
</gene>
<organism evidence="1">
    <name type="scientific">Albugo laibachii Nc14</name>
    <dbReference type="NCBI Taxonomy" id="890382"/>
    <lineage>
        <taxon>Eukaryota</taxon>
        <taxon>Sar</taxon>
        <taxon>Stramenopiles</taxon>
        <taxon>Oomycota</taxon>
        <taxon>Peronosporomycetes</taxon>
        <taxon>Albuginales</taxon>
        <taxon>Albuginaceae</taxon>
        <taxon>Albugo</taxon>
    </lineage>
</organism>
<sequence>MRVSTRSDDLDSFVRCRLHICLYCDKYGTTKVQNKWQQGINMLARLPLFTTSPWLQQCRKTFTTLPTSAFTGTYAGHFSEIARLPIMLHQFPNQRLQGSLERLASSNENVAMELLNRNARRPKKANHGKRPCSSFQRRLKRLSRRHKCKK</sequence>
<dbReference type="HOGENOM" id="CLU_1743892_0_0_1"/>
<reference evidence="1" key="2">
    <citation type="submission" date="2011-02" db="EMBL/GenBank/DDBJ databases">
        <authorList>
            <person name="MacLean D."/>
        </authorList>
    </citation>
    <scope>NUCLEOTIDE SEQUENCE</scope>
</reference>
<evidence type="ECO:0000313" key="1">
    <source>
        <dbReference type="EMBL" id="CCA24571.1"/>
    </source>
</evidence>
<accession>F0WT83</accession>
<proteinExistence type="predicted"/>